<protein>
    <submittedName>
        <fullName evidence="1">Uncharacterized protein</fullName>
    </submittedName>
</protein>
<organism evidence="1 2">
    <name type="scientific">Purpureocillium lilacinum</name>
    <name type="common">Paecilomyces lilacinus</name>
    <dbReference type="NCBI Taxonomy" id="33203"/>
    <lineage>
        <taxon>Eukaryota</taxon>
        <taxon>Fungi</taxon>
        <taxon>Dikarya</taxon>
        <taxon>Ascomycota</taxon>
        <taxon>Pezizomycotina</taxon>
        <taxon>Sordariomycetes</taxon>
        <taxon>Hypocreomycetidae</taxon>
        <taxon>Hypocreales</taxon>
        <taxon>Ophiocordycipitaceae</taxon>
        <taxon>Purpureocillium</taxon>
    </lineage>
</organism>
<sequence length="409" mass="43792">MQVVAHDADGDASFVPFVRPVVGVLVHAYLRQLRRQGHKATNGRGRPPPVAPRSLALTSPSTARPLDSAVALLCGAAAAIVIVPCIGSSFCEVPSTPSVQPPTRLASTGEQAHPSISTQHRRTHLPPKRGKQFSWVAPSTPTRSTSRSLSSARGDALAQRQGTTRHTSSTENSSRLGSLSIEKERDKAATRCAADPGRQSRADRARDINALMTMFLRLPFVPRLVGHGSPVDLAIGILGLKHVDLCRLRIQEQETPAGRPCPRYAELRLLRLCIERLEARGADEWCCWPRHGRADVRLTAAPRRVQLALVLHAVREVRGTESFALGALTLGHTAELDFVTCDASFVCKGQHHPQHRTVGVVAANAAMTGGHGGRWWMAKRKAGSGEAGARGAGLSATNTADSLAGPHVD</sequence>
<comment type="caution">
    <text evidence="1">The sequence shown here is derived from an EMBL/GenBank/DDBJ whole genome shotgun (WGS) entry which is preliminary data.</text>
</comment>
<evidence type="ECO:0000313" key="2">
    <source>
        <dbReference type="Proteomes" id="UP001638806"/>
    </source>
</evidence>
<proteinExistence type="predicted"/>
<reference evidence="1" key="1">
    <citation type="submission" date="2024-12" db="EMBL/GenBank/DDBJ databases">
        <title>Comparative genomics and development of molecular markers within Purpureocillium lilacinum and among Purpureocillium species.</title>
        <authorList>
            <person name="Yeh Z.-Y."/>
            <person name="Ni N.-T."/>
            <person name="Lo P.-H."/>
            <person name="Mushyakhwo K."/>
            <person name="Lin C.-F."/>
            <person name="Nai Y.-S."/>
        </authorList>
    </citation>
    <scope>NUCLEOTIDE SEQUENCE</scope>
    <source>
        <strain evidence="1">NCHU-NPUST-175</strain>
    </source>
</reference>
<name>A0ACC4DX86_PURLI</name>
<keyword evidence="2" id="KW-1185">Reference proteome</keyword>
<evidence type="ECO:0000313" key="1">
    <source>
        <dbReference type="EMBL" id="KAL3960703.1"/>
    </source>
</evidence>
<gene>
    <name evidence="1" type="ORF">ACCO45_005820</name>
</gene>
<dbReference type="EMBL" id="JBGNUJ010000004">
    <property type="protein sequence ID" value="KAL3960703.1"/>
    <property type="molecule type" value="Genomic_DNA"/>
</dbReference>
<dbReference type="Proteomes" id="UP001638806">
    <property type="component" value="Unassembled WGS sequence"/>
</dbReference>
<accession>A0ACC4DX86</accession>